<proteinExistence type="predicted"/>
<dbReference type="PROSITE" id="PS50138">
    <property type="entry name" value="BRCA2_REPEAT"/>
    <property type="match status" value="1"/>
</dbReference>
<sequence>MTLELGNSSTDFKTDEYSDNSGVQITDEIGFRTANGKGISISEEGKKRLESLRKEFNESASNAMLRTIYFIISKRNNLLSQKKNIKTSLKRGREEDYSKNAGKLPTN</sequence>
<feature type="region of interest" description="Disordered" evidence="1">
    <location>
        <begin position="86"/>
        <end position="107"/>
    </location>
</feature>
<dbReference type="InterPro" id="IPR002093">
    <property type="entry name" value="BRCA2_repeat"/>
</dbReference>
<keyword evidence="3" id="KW-1185">Reference proteome</keyword>
<evidence type="ECO:0000313" key="3">
    <source>
        <dbReference type="Proteomes" id="UP000091820"/>
    </source>
</evidence>
<dbReference type="AlphaFoldDB" id="A0A1A9W3K4"/>
<name>A0A1A9W3K4_9MUSC</name>
<reference evidence="3" key="1">
    <citation type="submission" date="2014-03" db="EMBL/GenBank/DDBJ databases">
        <authorList>
            <person name="Aksoy S."/>
            <person name="Warren W."/>
            <person name="Wilson R.K."/>
        </authorList>
    </citation>
    <scope>NUCLEOTIDE SEQUENCE [LARGE SCALE GENOMIC DNA]</scope>
    <source>
        <strain evidence="3">IAEA</strain>
    </source>
</reference>
<evidence type="ECO:0000256" key="1">
    <source>
        <dbReference type="SAM" id="MobiDB-lite"/>
    </source>
</evidence>
<dbReference type="Proteomes" id="UP000091820">
    <property type="component" value="Unassembled WGS sequence"/>
</dbReference>
<dbReference type="VEuPathDB" id="VectorBase:GBRI005145"/>
<evidence type="ECO:0000313" key="2">
    <source>
        <dbReference type="EnsemblMetazoa" id="GBRI005145-PA"/>
    </source>
</evidence>
<organism evidence="2 3">
    <name type="scientific">Glossina brevipalpis</name>
    <dbReference type="NCBI Taxonomy" id="37001"/>
    <lineage>
        <taxon>Eukaryota</taxon>
        <taxon>Metazoa</taxon>
        <taxon>Ecdysozoa</taxon>
        <taxon>Arthropoda</taxon>
        <taxon>Hexapoda</taxon>
        <taxon>Insecta</taxon>
        <taxon>Pterygota</taxon>
        <taxon>Neoptera</taxon>
        <taxon>Endopterygota</taxon>
        <taxon>Diptera</taxon>
        <taxon>Brachycera</taxon>
        <taxon>Muscomorpha</taxon>
        <taxon>Hippoboscoidea</taxon>
        <taxon>Glossinidae</taxon>
        <taxon>Glossina</taxon>
    </lineage>
</organism>
<accession>A0A1A9W3K4</accession>
<reference evidence="2" key="2">
    <citation type="submission" date="2020-05" db="UniProtKB">
        <authorList>
            <consortium name="EnsemblMetazoa"/>
        </authorList>
    </citation>
    <scope>IDENTIFICATION</scope>
    <source>
        <strain evidence="2">IAEA</strain>
    </source>
</reference>
<protein>
    <submittedName>
        <fullName evidence="2">Uncharacterized protein</fullName>
    </submittedName>
</protein>
<dbReference type="EnsemblMetazoa" id="GBRI005145-RA">
    <property type="protein sequence ID" value="GBRI005145-PA"/>
    <property type="gene ID" value="GBRI005145"/>
</dbReference>